<name>A0A1E3PQ13_9ASCO</name>
<keyword evidence="4" id="KW-1185">Reference proteome</keyword>
<dbReference type="STRING" id="857566.A0A1E3PQ13"/>
<dbReference type="PANTHER" id="PTHR12821:SF0">
    <property type="entry name" value="BYSTIN"/>
    <property type="match status" value="1"/>
</dbReference>
<dbReference type="InterPro" id="IPR007955">
    <property type="entry name" value="Bystin"/>
</dbReference>
<feature type="compositionally biased region" description="Acidic residues" evidence="2">
    <location>
        <begin position="72"/>
        <end position="81"/>
    </location>
</feature>
<dbReference type="GO" id="GO:0030515">
    <property type="term" value="F:snoRNA binding"/>
    <property type="evidence" value="ECO:0007669"/>
    <property type="project" value="TreeGrafter"/>
</dbReference>
<comment type="similarity">
    <text evidence="1">Belongs to the bystin family.</text>
</comment>
<feature type="region of interest" description="Disordered" evidence="2">
    <location>
        <begin position="1"/>
        <end position="112"/>
    </location>
</feature>
<sequence length="450" mass="50764">MPKASDSKNGKQRHNPLHVELTQDDGILRSYQKAKKSRKKTDANSGDEGEGFVDAGMSRKILQMARAQKEELEQEEGENEILESGSTGRFAGFEVDEEQISGSFSDEDDDDYEDYEEFDPDAAVEELEVNPEDDALFQKFLGGPGPAGLESPVNLADKILERIREKESTEAMAKKVQDENARGDGVMLPPKVIEVYVKVGELLSRYRSGKLPKAFKIIPSLRNWQDVLYVTNPEGWSTNAVYEATKLFVSNLKSNQSQTFLEAILLDRFRDDIAENKVLNYHIYRSLKKSLYKPAAFFKGFLFPLAESGRCSLREAVIVGSILSKVSIPALHSAAALLRLSEMEYSGPNSLFIKVLIDKKYALPYKVIDSLVFHFLRFRINDGKALPVIWHQSFLVFAQRYKNDVTDDQREALLEVLKTRIHPKITSEIRRELMTGSERPAPASAMEIDA</sequence>
<dbReference type="EMBL" id="KV454407">
    <property type="protein sequence ID" value="ODQ67511.1"/>
    <property type="molecule type" value="Genomic_DNA"/>
</dbReference>
<dbReference type="GO" id="GO:0005730">
    <property type="term" value="C:nucleolus"/>
    <property type="evidence" value="ECO:0007669"/>
    <property type="project" value="TreeGrafter"/>
</dbReference>
<protein>
    <submittedName>
        <fullName evidence="3">Bystin-domain-containing protein</fullName>
    </submittedName>
</protein>
<dbReference type="GO" id="GO:0006364">
    <property type="term" value="P:rRNA processing"/>
    <property type="evidence" value="ECO:0007669"/>
    <property type="project" value="TreeGrafter"/>
</dbReference>
<dbReference type="Pfam" id="PF05291">
    <property type="entry name" value="Bystin"/>
    <property type="match status" value="1"/>
</dbReference>
<dbReference type="GO" id="GO:0005737">
    <property type="term" value="C:cytoplasm"/>
    <property type="evidence" value="ECO:0007669"/>
    <property type="project" value="TreeGrafter"/>
</dbReference>
<evidence type="ECO:0000256" key="2">
    <source>
        <dbReference type="SAM" id="MobiDB-lite"/>
    </source>
</evidence>
<reference evidence="3 4" key="1">
    <citation type="journal article" date="2016" name="Proc. Natl. Acad. Sci. U.S.A.">
        <title>Comparative genomics of biotechnologically important yeasts.</title>
        <authorList>
            <person name="Riley R."/>
            <person name="Haridas S."/>
            <person name="Wolfe K.H."/>
            <person name="Lopes M.R."/>
            <person name="Hittinger C.T."/>
            <person name="Goeker M."/>
            <person name="Salamov A.A."/>
            <person name="Wisecaver J.H."/>
            <person name="Long T.M."/>
            <person name="Calvey C.H."/>
            <person name="Aerts A.L."/>
            <person name="Barry K.W."/>
            <person name="Choi C."/>
            <person name="Clum A."/>
            <person name="Coughlan A.Y."/>
            <person name="Deshpande S."/>
            <person name="Douglass A.P."/>
            <person name="Hanson S.J."/>
            <person name="Klenk H.-P."/>
            <person name="LaButti K.M."/>
            <person name="Lapidus A."/>
            <person name="Lindquist E.A."/>
            <person name="Lipzen A.M."/>
            <person name="Meier-Kolthoff J.P."/>
            <person name="Ohm R.A."/>
            <person name="Otillar R.P."/>
            <person name="Pangilinan J.L."/>
            <person name="Peng Y."/>
            <person name="Rokas A."/>
            <person name="Rosa C.A."/>
            <person name="Scheuner C."/>
            <person name="Sibirny A.A."/>
            <person name="Slot J.C."/>
            <person name="Stielow J.B."/>
            <person name="Sun H."/>
            <person name="Kurtzman C.P."/>
            <person name="Blackwell M."/>
            <person name="Grigoriev I.V."/>
            <person name="Jeffries T.W."/>
        </authorList>
    </citation>
    <scope>NUCLEOTIDE SEQUENCE [LARGE SCALE GENOMIC DNA]</scope>
    <source>
        <strain evidence="3 4">DSM 6958</strain>
    </source>
</reference>
<feature type="compositionally biased region" description="Acidic residues" evidence="2">
    <location>
        <begin position="94"/>
        <end position="112"/>
    </location>
</feature>
<organism evidence="3 4">
    <name type="scientific">Nadsonia fulvescens var. elongata DSM 6958</name>
    <dbReference type="NCBI Taxonomy" id="857566"/>
    <lineage>
        <taxon>Eukaryota</taxon>
        <taxon>Fungi</taxon>
        <taxon>Dikarya</taxon>
        <taxon>Ascomycota</taxon>
        <taxon>Saccharomycotina</taxon>
        <taxon>Dipodascomycetes</taxon>
        <taxon>Dipodascales</taxon>
        <taxon>Dipodascales incertae sedis</taxon>
        <taxon>Nadsonia</taxon>
    </lineage>
</organism>
<evidence type="ECO:0000313" key="4">
    <source>
        <dbReference type="Proteomes" id="UP000095009"/>
    </source>
</evidence>
<dbReference type="GO" id="GO:0030688">
    <property type="term" value="C:preribosome, small subunit precursor"/>
    <property type="evidence" value="ECO:0007669"/>
    <property type="project" value="TreeGrafter"/>
</dbReference>
<dbReference type="OrthoDB" id="2192561at2759"/>
<evidence type="ECO:0000313" key="3">
    <source>
        <dbReference type="EMBL" id="ODQ67511.1"/>
    </source>
</evidence>
<proteinExistence type="inferred from homology"/>
<dbReference type="PANTHER" id="PTHR12821">
    <property type="entry name" value="BYSTIN"/>
    <property type="match status" value="1"/>
</dbReference>
<gene>
    <name evidence="3" type="ORF">NADFUDRAFT_49940</name>
</gene>
<accession>A0A1E3PQ13</accession>
<dbReference type="Proteomes" id="UP000095009">
    <property type="component" value="Unassembled WGS sequence"/>
</dbReference>
<evidence type="ECO:0000256" key="1">
    <source>
        <dbReference type="ARBA" id="ARBA00007114"/>
    </source>
</evidence>
<dbReference type="AlphaFoldDB" id="A0A1E3PQ13"/>